<reference evidence="1" key="1">
    <citation type="journal article" date="2020" name="mSystems">
        <title>Genome- and Community-Level Interaction Insights into Carbon Utilization and Element Cycling Functions of Hydrothermarchaeota in Hydrothermal Sediment.</title>
        <authorList>
            <person name="Zhou Z."/>
            <person name="Liu Y."/>
            <person name="Xu W."/>
            <person name="Pan J."/>
            <person name="Luo Z.H."/>
            <person name="Li M."/>
        </authorList>
    </citation>
    <scope>NUCLEOTIDE SEQUENCE [LARGE SCALE GENOMIC DNA]</scope>
    <source>
        <strain evidence="1">SpSt-556</strain>
    </source>
</reference>
<dbReference type="SUPFAM" id="SSF101386">
    <property type="entry name" value="all-alpha NTP pyrophosphatases"/>
    <property type="match status" value="1"/>
</dbReference>
<dbReference type="EMBL" id="DSXR01000051">
    <property type="protein sequence ID" value="HGS86842.1"/>
    <property type="molecule type" value="Genomic_DNA"/>
</dbReference>
<proteinExistence type="predicted"/>
<gene>
    <name evidence="1" type="ORF">ENT17_04415</name>
</gene>
<dbReference type="Gene3D" id="1.10.287.1080">
    <property type="entry name" value="MazG-like"/>
    <property type="match status" value="1"/>
</dbReference>
<accession>A0A7C4KYS3</accession>
<evidence type="ECO:0000313" key="1">
    <source>
        <dbReference type="EMBL" id="HGS86842.1"/>
    </source>
</evidence>
<dbReference type="GO" id="GO:0047429">
    <property type="term" value="F:nucleoside triphosphate diphosphatase activity"/>
    <property type="evidence" value="ECO:0007669"/>
    <property type="project" value="InterPro"/>
</dbReference>
<dbReference type="InterPro" id="IPR025984">
    <property type="entry name" value="DCTPP"/>
</dbReference>
<protein>
    <submittedName>
        <fullName evidence="1">Nucleotide pyrophosphohydrolase</fullName>
    </submittedName>
</protein>
<dbReference type="AlphaFoldDB" id="A0A7C4KYS3"/>
<dbReference type="InterPro" id="IPR052555">
    <property type="entry name" value="dCTP_Pyrophosphatase"/>
</dbReference>
<comment type="caution">
    <text evidence="1">The sequence shown here is derived from an EMBL/GenBank/DDBJ whole genome shotgun (WGS) entry which is preliminary data.</text>
</comment>
<sequence length="104" mass="12214">MNLRELTFAMHQFVQQKGWYEANSPRPQAPRNIAISLCLEAAEVLEHFQWSETTNNREQLASELADVALYLLQLAHLSEIDLEEAILSKLRENYRRTWDQDQVK</sequence>
<dbReference type="PANTHER" id="PTHR46523">
    <property type="entry name" value="DCTP PYROPHOSPHATASE 1"/>
    <property type="match status" value="1"/>
</dbReference>
<dbReference type="PANTHER" id="PTHR46523:SF1">
    <property type="entry name" value="DCTP PYROPHOSPHATASE 1"/>
    <property type="match status" value="1"/>
</dbReference>
<name>A0A7C4KYS3_9CHLR</name>
<dbReference type="PIRSF" id="PIRSF029826">
    <property type="entry name" value="UCP029826_pph"/>
    <property type="match status" value="1"/>
</dbReference>
<dbReference type="Pfam" id="PF12643">
    <property type="entry name" value="MazG-like"/>
    <property type="match status" value="1"/>
</dbReference>
<dbReference type="GO" id="GO:0009143">
    <property type="term" value="P:nucleoside triphosphate catabolic process"/>
    <property type="evidence" value="ECO:0007669"/>
    <property type="project" value="InterPro"/>
</dbReference>
<keyword evidence="1" id="KW-0378">Hydrolase</keyword>
<organism evidence="1">
    <name type="scientific">Bellilinea caldifistulae</name>
    <dbReference type="NCBI Taxonomy" id="360411"/>
    <lineage>
        <taxon>Bacteria</taxon>
        <taxon>Bacillati</taxon>
        <taxon>Chloroflexota</taxon>
        <taxon>Anaerolineae</taxon>
        <taxon>Anaerolineales</taxon>
        <taxon>Anaerolineaceae</taxon>
        <taxon>Bellilinea</taxon>
    </lineage>
</organism>